<dbReference type="InterPro" id="IPR008984">
    <property type="entry name" value="SMAD_FHA_dom_sf"/>
</dbReference>
<reference evidence="3 4" key="1">
    <citation type="submission" date="2021-04" db="EMBL/GenBank/DDBJ databases">
        <authorList>
            <person name="Bliznina A."/>
        </authorList>
    </citation>
    <scope>NUCLEOTIDE SEQUENCE [LARGE SCALE GENOMIC DNA]</scope>
</reference>
<protein>
    <submittedName>
        <fullName evidence="3">Oidioi.mRNA.OKI2018_I69.XSR.g16242.t1.cds</fullName>
    </submittedName>
</protein>
<name>A0ABN7SFZ6_OIKDI</name>
<dbReference type="InterPro" id="IPR037912">
    <property type="entry name" value="MCRS1"/>
</dbReference>
<evidence type="ECO:0000313" key="4">
    <source>
        <dbReference type="Proteomes" id="UP001158576"/>
    </source>
</evidence>
<keyword evidence="4" id="KW-1185">Reference proteome</keyword>
<evidence type="ECO:0000259" key="2">
    <source>
        <dbReference type="Pfam" id="PF13325"/>
    </source>
</evidence>
<dbReference type="Pfam" id="PF13325">
    <property type="entry name" value="MCRS_N"/>
    <property type="match status" value="1"/>
</dbReference>
<evidence type="ECO:0000256" key="1">
    <source>
        <dbReference type="SAM" id="MobiDB-lite"/>
    </source>
</evidence>
<dbReference type="InterPro" id="IPR025999">
    <property type="entry name" value="MCRS_N"/>
</dbReference>
<organism evidence="3 4">
    <name type="scientific">Oikopleura dioica</name>
    <name type="common">Tunicate</name>
    <dbReference type="NCBI Taxonomy" id="34765"/>
    <lineage>
        <taxon>Eukaryota</taxon>
        <taxon>Metazoa</taxon>
        <taxon>Chordata</taxon>
        <taxon>Tunicata</taxon>
        <taxon>Appendicularia</taxon>
        <taxon>Copelata</taxon>
        <taxon>Oikopleuridae</taxon>
        <taxon>Oikopleura</taxon>
    </lineage>
</organism>
<dbReference type="SUPFAM" id="SSF49879">
    <property type="entry name" value="SMAD/FHA domain"/>
    <property type="match status" value="1"/>
</dbReference>
<evidence type="ECO:0000313" key="3">
    <source>
        <dbReference type="EMBL" id="CAG5099091.1"/>
    </source>
</evidence>
<sequence length="392" mass="45116">MPKKDRERTSKREKKSEKQEFVVERIEQRWQAEDDLKLKIAIEQLHDLELVHNAVTFSCYFTLSEIEDRWRKLLTGKNVAAAASSEISALSLNAFKKAVKESCLFSEKENEIIIEEIGAIKDPSLGYFARFLNSNAARFHSCRTPASLYEQWKLLYKYRLHNDQTLPHPSMSLQHQDVLTLDLDLNEIDYETHHRLRQQRAEMQKMHEILNTMELIQKYKEEEKEKVKSAANGNKSPCDCPRPAAENGRRRPCACRPPATAVPADEAPNTLPAIPRKNTESSPDKLKKYCAHIYGDFTSFYFPDELDQITIGRGDVDVDLTKEIGSSRVNRRQCLISKSVEKSKNVFLLRNCGDRPVIVDGLQIGPNATSWLSYNSLIQVQTVNLIFRRLDY</sequence>
<gene>
    <name evidence="3" type="ORF">OKIOD_LOCUS7800</name>
</gene>
<feature type="region of interest" description="Disordered" evidence="1">
    <location>
        <begin position="224"/>
        <end position="282"/>
    </location>
</feature>
<feature type="domain" description="Microspherule protein N-terminal" evidence="2">
    <location>
        <begin position="29"/>
        <end position="207"/>
    </location>
</feature>
<proteinExistence type="predicted"/>
<feature type="compositionally biased region" description="Low complexity" evidence="1">
    <location>
        <begin position="254"/>
        <end position="264"/>
    </location>
</feature>
<dbReference type="Proteomes" id="UP001158576">
    <property type="component" value="Chromosome XSR"/>
</dbReference>
<dbReference type="PANTHER" id="PTHR13233:SF0">
    <property type="entry name" value="MICROSPHERULE PROTEIN 1"/>
    <property type="match status" value="1"/>
</dbReference>
<dbReference type="EMBL" id="OU015569">
    <property type="protein sequence ID" value="CAG5099091.1"/>
    <property type="molecule type" value="Genomic_DNA"/>
</dbReference>
<accession>A0ABN7SFZ6</accession>
<dbReference type="PANTHER" id="PTHR13233">
    <property type="entry name" value="MICROSPHERULE PROTEIN 1"/>
    <property type="match status" value="1"/>
</dbReference>